<organism evidence="1 2">
    <name type="scientific">Hibiscus sabdariffa</name>
    <name type="common">roselle</name>
    <dbReference type="NCBI Taxonomy" id="183260"/>
    <lineage>
        <taxon>Eukaryota</taxon>
        <taxon>Viridiplantae</taxon>
        <taxon>Streptophyta</taxon>
        <taxon>Embryophyta</taxon>
        <taxon>Tracheophyta</taxon>
        <taxon>Spermatophyta</taxon>
        <taxon>Magnoliopsida</taxon>
        <taxon>eudicotyledons</taxon>
        <taxon>Gunneridae</taxon>
        <taxon>Pentapetalae</taxon>
        <taxon>rosids</taxon>
        <taxon>malvids</taxon>
        <taxon>Malvales</taxon>
        <taxon>Malvaceae</taxon>
        <taxon>Malvoideae</taxon>
        <taxon>Hibiscus</taxon>
    </lineage>
</organism>
<gene>
    <name evidence="1" type="ORF">V6N11_070018</name>
</gene>
<sequence length="282" mass="32444">MERLGHMIQNAVDNGLWLPFRFIRNGTPLSHLFFADDLILYAKADLSQAEAIANILSDFGPMFCYLRDPDVALSRFTFADVSNVDGNWDISRLAALFDNLTIVYILSVKCPNLDDGADRCMWRWTPKHNFEFKSAYTTLSESLWSPKQTIWPVIWHLQVPQQIRHMSSEPSCPVCHYPHETALHALRDCDAAREIWLQILPAALIRPFFDCNLQQWISCNLSATMVYPLSALPWKLVFVSLAWQIWKRRNDLIFQDSAPISDMAVINRNLVWAKHYSEGATA</sequence>
<protein>
    <recommendedName>
        <fullName evidence="3">Reverse transcriptase zinc-binding domain-containing protein</fullName>
    </recommendedName>
</protein>
<dbReference type="EMBL" id="JBBPBN010000040">
    <property type="protein sequence ID" value="KAK8998834.1"/>
    <property type="molecule type" value="Genomic_DNA"/>
</dbReference>
<reference evidence="1 2" key="1">
    <citation type="journal article" date="2024" name="G3 (Bethesda)">
        <title>Genome assembly of Hibiscus sabdariffa L. provides insights into metabolisms of medicinal natural products.</title>
        <authorList>
            <person name="Kim T."/>
        </authorList>
    </citation>
    <scope>NUCLEOTIDE SEQUENCE [LARGE SCALE GENOMIC DNA]</scope>
    <source>
        <strain evidence="1">TK-2024</strain>
        <tissue evidence="1">Old leaves</tissue>
    </source>
</reference>
<evidence type="ECO:0000313" key="1">
    <source>
        <dbReference type="EMBL" id="KAK8998834.1"/>
    </source>
</evidence>
<name>A0ABR2QDX0_9ROSI</name>
<accession>A0ABR2QDX0</accession>
<proteinExistence type="predicted"/>
<evidence type="ECO:0000313" key="2">
    <source>
        <dbReference type="Proteomes" id="UP001396334"/>
    </source>
</evidence>
<comment type="caution">
    <text evidence="1">The sequence shown here is derived from an EMBL/GenBank/DDBJ whole genome shotgun (WGS) entry which is preliminary data.</text>
</comment>
<dbReference type="Proteomes" id="UP001396334">
    <property type="component" value="Unassembled WGS sequence"/>
</dbReference>
<evidence type="ECO:0008006" key="3">
    <source>
        <dbReference type="Google" id="ProtNLM"/>
    </source>
</evidence>
<keyword evidence="2" id="KW-1185">Reference proteome</keyword>